<protein>
    <submittedName>
        <fullName evidence="2">Uncharacterized protein</fullName>
    </submittedName>
</protein>
<dbReference type="EMBL" id="PYUC01000016">
    <property type="protein sequence ID" value="PTB17794.1"/>
    <property type="molecule type" value="Genomic_DNA"/>
</dbReference>
<dbReference type="Proteomes" id="UP000240638">
    <property type="component" value="Unassembled WGS sequence"/>
</dbReference>
<name>A0A2T3XMQ4_9BURK</name>
<accession>A0A2T3XMQ4</accession>
<dbReference type="AlphaFoldDB" id="A0A2T3XMQ4"/>
<feature type="transmembrane region" description="Helical" evidence="1">
    <location>
        <begin position="93"/>
        <end position="114"/>
    </location>
</feature>
<reference evidence="2 3" key="1">
    <citation type="submission" date="2018-03" db="EMBL/GenBank/DDBJ databases">
        <title>Whole genome analyses suggest that Burkholderia sensu lato contains two further novel genera in the rhizoxinica-symbiotica group Mycetohabitans gen. nov., and Trinickia gen. nov.: implications for the evolution of diazotrophy and nodulation in the Burkholderiaceae.</title>
        <authorList>
            <person name="Estrada De Los Santos P."/>
            <person name="Palmer M."/>
            <person name="Chavez-Ramirez B."/>
            <person name="Steenkamp E.T."/>
            <person name="Hirsch A.M."/>
            <person name="Manyaka P."/>
            <person name="Maluk M."/>
            <person name="Lafos M."/>
            <person name="Crook M."/>
            <person name="Gross E."/>
            <person name="Simon M.F."/>
            <person name="Bueno Dos Reis Junior F."/>
            <person name="Poole P.S."/>
            <person name="Venter S.N."/>
            <person name="James E.K."/>
        </authorList>
    </citation>
    <scope>NUCLEOTIDE SEQUENCE [LARGE SCALE GENOMIC DNA]</scope>
    <source>
        <strain evidence="2 3">JPY-366</strain>
    </source>
</reference>
<keyword evidence="1" id="KW-0812">Transmembrane</keyword>
<evidence type="ECO:0000256" key="1">
    <source>
        <dbReference type="SAM" id="Phobius"/>
    </source>
</evidence>
<evidence type="ECO:0000313" key="2">
    <source>
        <dbReference type="EMBL" id="PTB17794.1"/>
    </source>
</evidence>
<sequence length="127" mass="13849">MRDDIHCAIHELAARRLEGIEQYVKPQRDVVRRQATAEVDGDELEGDGSRLALRCESAARELKKSGPPSFGGSGAPHLLKTLKKGKPMQAQLLYLYLGCSYATIAIIYITMALGRPLRRSVPGSAGD</sequence>
<comment type="caution">
    <text evidence="2">The sequence shown here is derived from an EMBL/GenBank/DDBJ whole genome shotgun (WGS) entry which is preliminary data.</text>
</comment>
<keyword evidence="1" id="KW-1133">Transmembrane helix</keyword>
<proteinExistence type="predicted"/>
<organism evidence="2 3">
    <name type="scientific">Trinickia symbiotica</name>
    <dbReference type="NCBI Taxonomy" id="863227"/>
    <lineage>
        <taxon>Bacteria</taxon>
        <taxon>Pseudomonadati</taxon>
        <taxon>Pseudomonadota</taxon>
        <taxon>Betaproteobacteria</taxon>
        <taxon>Burkholderiales</taxon>
        <taxon>Burkholderiaceae</taxon>
        <taxon>Trinickia</taxon>
    </lineage>
</organism>
<keyword evidence="1" id="KW-0472">Membrane</keyword>
<evidence type="ECO:0000313" key="3">
    <source>
        <dbReference type="Proteomes" id="UP000240638"/>
    </source>
</evidence>
<gene>
    <name evidence="2" type="ORF">C9I57_26630</name>
</gene>